<organism evidence="1 2">
    <name type="scientific">Datura stramonium</name>
    <name type="common">Jimsonweed</name>
    <name type="synonym">Common thornapple</name>
    <dbReference type="NCBI Taxonomy" id="4076"/>
    <lineage>
        <taxon>Eukaryota</taxon>
        <taxon>Viridiplantae</taxon>
        <taxon>Streptophyta</taxon>
        <taxon>Embryophyta</taxon>
        <taxon>Tracheophyta</taxon>
        <taxon>Spermatophyta</taxon>
        <taxon>Magnoliopsida</taxon>
        <taxon>eudicotyledons</taxon>
        <taxon>Gunneridae</taxon>
        <taxon>Pentapetalae</taxon>
        <taxon>asterids</taxon>
        <taxon>lamiids</taxon>
        <taxon>Solanales</taxon>
        <taxon>Solanaceae</taxon>
        <taxon>Solanoideae</taxon>
        <taxon>Datureae</taxon>
        <taxon>Datura</taxon>
    </lineage>
</organism>
<name>A0ABS8RHD8_DATST</name>
<comment type="caution">
    <text evidence="1">The sequence shown here is derived from an EMBL/GenBank/DDBJ whole genome shotgun (WGS) entry which is preliminary data.</text>
</comment>
<accession>A0ABS8RHD8</accession>
<dbReference type="EMBL" id="JACEIK010000008">
    <property type="protein sequence ID" value="MCD7446256.1"/>
    <property type="molecule type" value="Genomic_DNA"/>
</dbReference>
<protein>
    <submittedName>
        <fullName evidence="1">Uncharacterized protein</fullName>
    </submittedName>
</protein>
<evidence type="ECO:0000313" key="2">
    <source>
        <dbReference type="Proteomes" id="UP000823775"/>
    </source>
</evidence>
<proteinExistence type="predicted"/>
<dbReference type="Proteomes" id="UP000823775">
    <property type="component" value="Unassembled WGS sequence"/>
</dbReference>
<keyword evidence="2" id="KW-1185">Reference proteome</keyword>
<reference evidence="1 2" key="1">
    <citation type="journal article" date="2021" name="BMC Genomics">
        <title>Datura genome reveals duplications of psychoactive alkaloid biosynthetic genes and high mutation rate following tissue culture.</title>
        <authorList>
            <person name="Rajewski A."/>
            <person name="Carter-House D."/>
            <person name="Stajich J."/>
            <person name="Litt A."/>
        </authorList>
    </citation>
    <scope>NUCLEOTIDE SEQUENCE [LARGE SCALE GENOMIC DNA]</scope>
    <source>
        <strain evidence="1">AR-01</strain>
    </source>
</reference>
<evidence type="ECO:0000313" key="1">
    <source>
        <dbReference type="EMBL" id="MCD7446256.1"/>
    </source>
</evidence>
<gene>
    <name evidence="1" type="ORF">HAX54_048454</name>
</gene>
<sequence>MAMRPPTSSEDSKPMRGYILKGKMPGFRDSLHWQVKGVKRHFQEGLTTTTRGTSKLLIKEAHVPKLDRIDVETYATKKYDLEKLKDESIYDLKLHKQIPEVFRTIAATQLGVESAEMPSVMSRSSQYAFTLENFASMVRKVDRQVKQLKLFAEQLGLFVDRAITASLEPYKNLHARMDDRW</sequence>